<dbReference type="Proteomes" id="UP000676325">
    <property type="component" value="Unassembled WGS sequence"/>
</dbReference>
<dbReference type="RefSeq" id="WP_212516334.1">
    <property type="nucleotide sequence ID" value="NZ_JAGSOH010000004.1"/>
</dbReference>
<evidence type="ECO:0000313" key="1">
    <source>
        <dbReference type="EMBL" id="MBR7825174.1"/>
    </source>
</evidence>
<name>A0A941E9T7_9ACTN</name>
<accession>A0A941E9T7</accession>
<organism evidence="1 2">
    <name type="scientific">Actinospica acidithermotolerans</name>
    <dbReference type="NCBI Taxonomy" id="2828514"/>
    <lineage>
        <taxon>Bacteria</taxon>
        <taxon>Bacillati</taxon>
        <taxon>Actinomycetota</taxon>
        <taxon>Actinomycetes</taxon>
        <taxon>Catenulisporales</taxon>
        <taxon>Actinospicaceae</taxon>
        <taxon>Actinospica</taxon>
    </lineage>
</organism>
<sequence>MPDTTYWSGHKVLALAEQYEHDGFVAESFELYRRAAHLVATTLPVDRAAALLGHMMASGAVGPAEEIFHEMVETCGPHPSSTAYAASALMTAHVPDLAYYFLDAVLAKYQSSEGELESLAAYLNAGRRSELAVYAFTAAARNKPVATVLRYSALLRKRGHSNSAVDLLVSVAAGRPDDAAELLTALRRAGREREVEPVLAGMAATGDAACAALLNALQGQGGAEEIAVLIRLLSVRPFANLAAIAGAVTSAEVAQQLVPALLACSEQEQAAYFLSEQAELSSAQRGRLAALLVSAAPAQCPDAVLSWYAGWVDPAGLVWLSEQLTEAGMPLEPMLGAAAGRRDFEPLREALHRLGSHQLAYRLAGMRSEFGL</sequence>
<dbReference type="AlphaFoldDB" id="A0A941E9T7"/>
<keyword evidence="2" id="KW-1185">Reference proteome</keyword>
<proteinExistence type="predicted"/>
<protein>
    <submittedName>
        <fullName evidence="1">Uncharacterized protein</fullName>
    </submittedName>
</protein>
<reference evidence="1" key="1">
    <citation type="submission" date="2021-04" db="EMBL/GenBank/DDBJ databases">
        <title>Genome based classification of Actinospica acidithermotolerans sp. nov., an actinobacterium isolated from an Indonesian hot spring.</title>
        <authorList>
            <person name="Kusuma A.B."/>
            <person name="Putra K.E."/>
            <person name="Nafisah S."/>
            <person name="Loh J."/>
            <person name="Nouioui I."/>
            <person name="Goodfellow M."/>
        </authorList>
    </citation>
    <scope>NUCLEOTIDE SEQUENCE</scope>
    <source>
        <strain evidence="1">MGRD01-02</strain>
    </source>
</reference>
<comment type="caution">
    <text evidence="1">The sequence shown here is derived from an EMBL/GenBank/DDBJ whole genome shotgun (WGS) entry which is preliminary data.</text>
</comment>
<gene>
    <name evidence="1" type="ORF">KDK95_02570</name>
</gene>
<dbReference type="EMBL" id="JAGSOH010000004">
    <property type="protein sequence ID" value="MBR7825174.1"/>
    <property type="molecule type" value="Genomic_DNA"/>
</dbReference>
<evidence type="ECO:0000313" key="2">
    <source>
        <dbReference type="Proteomes" id="UP000676325"/>
    </source>
</evidence>